<evidence type="ECO:0000256" key="8">
    <source>
        <dbReference type="ARBA" id="ARBA00023136"/>
    </source>
</evidence>
<dbReference type="EMBL" id="JAULSN010000003">
    <property type="protein sequence ID" value="KAK3376592.1"/>
    <property type="molecule type" value="Genomic_DNA"/>
</dbReference>
<reference evidence="11" key="1">
    <citation type="journal article" date="2023" name="Mol. Phylogenet. Evol.">
        <title>Genome-scale phylogeny and comparative genomics of the fungal order Sordariales.</title>
        <authorList>
            <person name="Hensen N."/>
            <person name="Bonometti L."/>
            <person name="Westerberg I."/>
            <person name="Brannstrom I.O."/>
            <person name="Guillou S."/>
            <person name="Cros-Aarteil S."/>
            <person name="Calhoun S."/>
            <person name="Haridas S."/>
            <person name="Kuo A."/>
            <person name="Mondo S."/>
            <person name="Pangilinan J."/>
            <person name="Riley R."/>
            <person name="LaButti K."/>
            <person name="Andreopoulos B."/>
            <person name="Lipzen A."/>
            <person name="Chen C."/>
            <person name="Yan M."/>
            <person name="Daum C."/>
            <person name="Ng V."/>
            <person name="Clum A."/>
            <person name="Steindorff A."/>
            <person name="Ohm R.A."/>
            <person name="Martin F."/>
            <person name="Silar P."/>
            <person name="Natvig D.O."/>
            <person name="Lalanne C."/>
            <person name="Gautier V."/>
            <person name="Ament-Velasquez S.L."/>
            <person name="Kruys A."/>
            <person name="Hutchinson M.I."/>
            <person name="Powell A.J."/>
            <person name="Barry K."/>
            <person name="Miller A.N."/>
            <person name="Grigoriev I.V."/>
            <person name="Debuchy R."/>
            <person name="Gladieux P."/>
            <person name="Hiltunen Thoren M."/>
            <person name="Johannesson H."/>
        </authorList>
    </citation>
    <scope>NUCLEOTIDE SEQUENCE</scope>
    <source>
        <strain evidence="11">CBS 958.72</strain>
    </source>
</reference>
<evidence type="ECO:0000256" key="4">
    <source>
        <dbReference type="ARBA" id="ARBA00022692"/>
    </source>
</evidence>
<evidence type="ECO:0000313" key="11">
    <source>
        <dbReference type="EMBL" id="KAK3376592.1"/>
    </source>
</evidence>
<keyword evidence="12" id="KW-1185">Reference proteome</keyword>
<evidence type="ECO:0000256" key="3">
    <source>
        <dbReference type="ARBA" id="ARBA00022448"/>
    </source>
</evidence>
<evidence type="ECO:0000256" key="1">
    <source>
        <dbReference type="ARBA" id="ARBA00004141"/>
    </source>
</evidence>
<name>A0AAE0KHY8_9PEZI</name>
<evidence type="ECO:0000256" key="9">
    <source>
        <dbReference type="PROSITE-ProRule" id="PRU00282"/>
    </source>
</evidence>
<sequence length="306" mass="32992">MAAQKKKQPFWVGGAAASMAVCFTHPLDQTKYRMQVLQTRTTMLSTLYKFAVRDGFTSLWSGLSASILRQSTYSTARFGLYNFLSRQLQQSRGSKSSTTLGSTIVCAGVAGGLAGMVGNPTEVVLVRMCADAAKPAGERFGYPDAATGLYRIWKDEGLKVFGRGLSANVVRSVLMKDVSQIAPPTDIHVPHRYAAAKRALLSRTALKDDIRTHALASLFAGTVATTACAPADVLKSRIQSAAKGSSVIQVIREGMRSEGPLFLMKGWTPAWLRLTPHTVLTFVFMEKLQEVVMGLSASSPPARATV</sequence>
<dbReference type="SUPFAM" id="SSF103506">
    <property type="entry name" value="Mitochondrial carrier"/>
    <property type="match status" value="1"/>
</dbReference>
<evidence type="ECO:0000313" key="12">
    <source>
        <dbReference type="Proteomes" id="UP001287356"/>
    </source>
</evidence>
<keyword evidence="5" id="KW-0677">Repeat</keyword>
<dbReference type="PANTHER" id="PTHR45618">
    <property type="entry name" value="MITOCHONDRIAL DICARBOXYLATE CARRIER-RELATED"/>
    <property type="match status" value="1"/>
</dbReference>
<feature type="repeat" description="Solcar" evidence="9">
    <location>
        <begin position="4"/>
        <end position="87"/>
    </location>
</feature>
<comment type="similarity">
    <text evidence="2 10">Belongs to the mitochondrial carrier (TC 2.A.29) family.</text>
</comment>
<evidence type="ECO:0000256" key="5">
    <source>
        <dbReference type="ARBA" id="ARBA00022737"/>
    </source>
</evidence>
<proteinExistence type="inferred from homology"/>
<dbReference type="InterPro" id="IPR018108">
    <property type="entry name" value="MCP_transmembrane"/>
</dbReference>
<evidence type="ECO:0000256" key="2">
    <source>
        <dbReference type="ARBA" id="ARBA00006375"/>
    </source>
</evidence>
<dbReference type="Proteomes" id="UP001287356">
    <property type="component" value="Unassembled WGS sequence"/>
</dbReference>
<keyword evidence="3 10" id="KW-0813">Transport</keyword>
<accession>A0AAE0KHY8</accession>
<evidence type="ECO:0000256" key="7">
    <source>
        <dbReference type="ARBA" id="ARBA00022989"/>
    </source>
</evidence>
<reference evidence="11" key="2">
    <citation type="submission" date="2023-06" db="EMBL/GenBank/DDBJ databases">
        <authorList>
            <consortium name="Lawrence Berkeley National Laboratory"/>
            <person name="Haridas S."/>
            <person name="Hensen N."/>
            <person name="Bonometti L."/>
            <person name="Westerberg I."/>
            <person name="Brannstrom I.O."/>
            <person name="Guillou S."/>
            <person name="Cros-Aarteil S."/>
            <person name="Calhoun S."/>
            <person name="Kuo A."/>
            <person name="Mondo S."/>
            <person name="Pangilinan J."/>
            <person name="Riley R."/>
            <person name="Labutti K."/>
            <person name="Andreopoulos B."/>
            <person name="Lipzen A."/>
            <person name="Chen C."/>
            <person name="Yanf M."/>
            <person name="Daum C."/>
            <person name="Ng V."/>
            <person name="Clum A."/>
            <person name="Steindorff A."/>
            <person name="Ohm R."/>
            <person name="Martin F."/>
            <person name="Silar P."/>
            <person name="Natvig D."/>
            <person name="Lalanne C."/>
            <person name="Gautier V."/>
            <person name="Ament-Velasquez S.L."/>
            <person name="Kruys A."/>
            <person name="Hutchinson M.I."/>
            <person name="Powell A.J."/>
            <person name="Barry K."/>
            <person name="Miller A.N."/>
            <person name="Grigoriev I.V."/>
            <person name="Debuchy R."/>
            <person name="Gladieux P."/>
            <person name="Thoren M.H."/>
            <person name="Johannesson H."/>
        </authorList>
    </citation>
    <scope>NUCLEOTIDE SEQUENCE</scope>
    <source>
        <strain evidence="11">CBS 958.72</strain>
    </source>
</reference>
<organism evidence="11 12">
    <name type="scientific">Lasiosphaeria ovina</name>
    <dbReference type="NCBI Taxonomy" id="92902"/>
    <lineage>
        <taxon>Eukaryota</taxon>
        <taxon>Fungi</taxon>
        <taxon>Dikarya</taxon>
        <taxon>Ascomycota</taxon>
        <taxon>Pezizomycotina</taxon>
        <taxon>Sordariomycetes</taxon>
        <taxon>Sordariomycetidae</taxon>
        <taxon>Sordariales</taxon>
        <taxon>Lasiosphaeriaceae</taxon>
        <taxon>Lasiosphaeria</taxon>
    </lineage>
</organism>
<comment type="caution">
    <text evidence="11">The sequence shown here is derived from an EMBL/GenBank/DDBJ whole genome shotgun (WGS) entry which is preliminary data.</text>
</comment>
<evidence type="ECO:0000256" key="10">
    <source>
        <dbReference type="RuleBase" id="RU000488"/>
    </source>
</evidence>
<dbReference type="InterPro" id="IPR023395">
    <property type="entry name" value="MCP_dom_sf"/>
</dbReference>
<keyword evidence="6" id="KW-0496">Mitochondrion</keyword>
<gene>
    <name evidence="11" type="ORF">B0T24DRAFT_648457</name>
</gene>
<feature type="repeat" description="Solcar" evidence="9">
    <location>
        <begin position="102"/>
        <end position="189"/>
    </location>
</feature>
<keyword evidence="8 9" id="KW-0472">Membrane</keyword>
<dbReference type="GO" id="GO:0016020">
    <property type="term" value="C:membrane"/>
    <property type="evidence" value="ECO:0007669"/>
    <property type="project" value="UniProtKB-SubCell"/>
</dbReference>
<dbReference type="AlphaFoldDB" id="A0AAE0KHY8"/>
<dbReference type="PROSITE" id="PS50920">
    <property type="entry name" value="SOLCAR"/>
    <property type="match status" value="3"/>
</dbReference>
<dbReference type="Gene3D" id="1.50.40.10">
    <property type="entry name" value="Mitochondrial carrier domain"/>
    <property type="match status" value="1"/>
</dbReference>
<keyword evidence="7" id="KW-1133">Transmembrane helix</keyword>
<keyword evidence="6" id="KW-0999">Mitochondrion inner membrane</keyword>
<feature type="repeat" description="Solcar" evidence="9">
    <location>
        <begin position="208"/>
        <end position="291"/>
    </location>
</feature>
<protein>
    <submittedName>
        <fullName evidence="11">Mitochondrial carrier domain-containing protein</fullName>
    </submittedName>
</protein>
<comment type="subcellular location">
    <subcellularLocation>
        <location evidence="1">Membrane</location>
        <topology evidence="1">Multi-pass membrane protein</topology>
    </subcellularLocation>
</comment>
<keyword evidence="4 9" id="KW-0812">Transmembrane</keyword>
<dbReference type="Pfam" id="PF00153">
    <property type="entry name" value="Mito_carr"/>
    <property type="match status" value="3"/>
</dbReference>
<dbReference type="InterPro" id="IPR050391">
    <property type="entry name" value="Mito_Metabolite_Transporter"/>
</dbReference>
<evidence type="ECO:0000256" key="6">
    <source>
        <dbReference type="ARBA" id="ARBA00022792"/>
    </source>
</evidence>